<dbReference type="GO" id="GO:0006874">
    <property type="term" value="P:intracellular calcium ion homeostasis"/>
    <property type="evidence" value="ECO:0007669"/>
    <property type="project" value="TreeGrafter"/>
</dbReference>
<keyword evidence="3 5" id="KW-1133">Transmembrane helix</keyword>
<dbReference type="Gene3D" id="6.10.280.80">
    <property type="entry name" value="NCX, peripheral helical region"/>
    <property type="match status" value="1"/>
</dbReference>
<feature type="transmembrane region" description="Helical" evidence="5">
    <location>
        <begin position="6"/>
        <end position="24"/>
    </location>
</feature>
<dbReference type="InterPro" id="IPR044880">
    <property type="entry name" value="NCX_ion-bd_dom_sf"/>
</dbReference>
<dbReference type="InterPro" id="IPR004837">
    <property type="entry name" value="NaCa_Exmemb"/>
</dbReference>
<feature type="transmembrane region" description="Helical" evidence="5">
    <location>
        <begin position="236"/>
        <end position="258"/>
    </location>
</feature>
<dbReference type="GO" id="GO:0005886">
    <property type="term" value="C:plasma membrane"/>
    <property type="evidence" value="ECO:0007669"/>
    <property type="project" value="TreeGrafter"/>
</dbReference>
<dbReference type="Proteomes" id="UP000244223">
    <property type="component" value="Unassembled WGS sequence"/>
</dbReference>
<feature type="transmembrane region" description="Helical" evidence="5">
    <location>
        <begin position="196"/>
        <end position="215"/>
    </location>
</feature>
<evidence type="ECO:0000256" key="4">
    <source>
        <dbReference type="ARBA" id="ARBA00023136"/>
    </source>
</evidence>
<feature type="transmembrane region" description="Helical" evidence="5">
    <location>
        <begin position="104"/>
        <end position="121"/>
    </location>
</feature>
<evidence type="ECO:0000313" key="7">
    <source>
        <dbReference type="EMBL" id="PTQ87229.1"/>
    </source>
</evidence>
<comment type="caution">
    <text evidence="7">The sequence shown here is derived from an EMBL/GenBank/DDBJ whole genome shotgun (WGS) entry which is preliminary data.</text>
</comment>
<evidence type="ECO:0000256" key="5">
    <source>
        <dbReference type="SAM" id="Phobius"/>
    </source>
</evidence>
<dbReference type="OrthoDB" id="9794225at2"/>
<feature type="transmembrane region" description="Helical" evidence="5">
    <location>
        <begin position="31"/>
        <end position="49"/>
    </location>
</feature>
<feature type="transmembrane region" description="Helical" evidence="5">
    <location>
        <begin position="321"/>
        <end position="343"/>
    </location>
</feature>
<organism evidence="7 8">
    <name type="scientific">Agitococcus lubricus</name>
    <dbReference type="NCBI Taxonomy" id="1077255"/>
    <lineage>
        <taxon>Bacteria</taxon>
        <taxon>Pseudomonadati</taxon>
        <taxon>Pseudomonadota</taxon>
        <taxon>Gammaproteobacteria</taxon>
        <taxon>Moraxellales</taxon>
        <taxon>Moraxellaceae</taxon>
        <taxon>Agitococcus</taxon>
    </lineage>
</organism>
<keyword evidence="2 5" id="KW-0812">Transmembrane</keyword>
<feature type="domain" description="Sodium/calcium exchanger membrane region" evidence="6">
    <location>
        <begin position="172"/>
        <end position="314"/>
    </location>
</feature>
<dbReference type="GO" id="GO:0008273">
    <property type="term" value="F:calcium, potassium:sodium antiporter activity"/>
    <property type="evidence" value="ECO:0007669"/>
    <property type="project" value="TreeGrafter"/>
</dbReference>
<dbReference type="Gene3D" id="1.20.1420.30">
    <property type="entry name" value="NCX, central ion-binding region"/>
    <property type="match status" value="2"/>
</dbReference>
<accession>A0A2T5ITN5</accession>
<evidence type="ECO:0000256" key="1">
    <source>
        <dbReference type="ARBA" id="ARBA00004141"/>
    </source>
</evidence>
<keyword evidence="4 5" id="KW-0472">Membrane</keyword>
<comment type="subcellular location">
    <subcellularLocation>
        <location evidence="1">Membrane</location>
        <topology evidence="1">Multi-pass membrane protein</topology>
    </subcellularLocation>
</comment>
<name>A0A2T5ITN5_9GAMM</name>
<reference evidence="7 8" key="1">
    <citation type="submission" date="2018-04" db="EMBL/GenBank/DDBJ databases">
        <title>Genomic Encyclopedia of Archaeal and Bacterial Type Strains, Phase II (KMG-II): from individual species to whole genera.</title>
        <authorList>
            <person name="Goeker M."/>
        </authorList>
    </citation>
    <scope>NUCLEOTIDE SEQUENCE [LARGE SCALE GENOMIC DNA]</scope>
    <source>
        <strain evidence="7 8">DSM 5822</strain>
    </source>
</reference>
<feature type="domain" description="Sodium/calcium exchanger membrane region" evidence="6">
    <location>
        <begin position="6"/>
        <end position="145"/>
    </location>
</feature>
<dbReference type="Pfam" id="PF01699">
    <property type="entry name" value="Na_Ca_ex"/>
    <property type="match status" value="2"/>
</dbReference>
<proteinExistence type="predicted"/>
<dbReference type="PANTHER" id="PTHR10846">
    <property type="entry name" value="SODIUM/POTASSIUM/CALCIUM EXCHANGER"/>
    <property type="match status" value="1"/>
</dbReference>
<dbReference type="AlphaFoldDB" id="A0A2T5ITN5"/>
<feature type="transmembrane region" description="Helical" evidence="5">
    <location>
        <begin position="297"/>
        <end position="315"/>
    </location>
</feature>
<feature type="transmembrane region" description="Helical" evidence="5">
    <location>
        <begin position="270"/>
        <end position="290"/>
    </location>
</feature>
<protein>
    <submittedName>
        <fullName evidence="7">Cation:H+ antiporter</fullName>
    </submittedName>
</protein>
<gene>
    <name evidence="7" type="ORF">C8N29_12035</name>
</gene>
<sequence length="355" mass="37602">MDVITILLLVAGLVILTFGADFLVKGASSLAGSLGISPLVIGLTVVAFGTSAPEMSVSISSALRGEADIAVGNVVGSNIFNVLFILGVSAIVASLMVQKQLVRFDIPIMIYVSLIVLLMGIDGQISRFDGFLLFAGIIVYTLFLIKEARREGVLVAEGSDDIEPPQPLWKNAILIIVGLAMLVLGSQWLVDGAVAIAKYFGLSELVIGLTIVAAGTSLPELATSVMASIKGERDIAIGNIVGSNIFNICAVLGLSSLVSPEGLPVAQSSLLIDIPVMILVALICLPVFLANYTITRLDGMTFVVCYVAYVVYLVLAAQQSTWLVTVVPFLLAIVAVCLTWWMLEVVKYLRRQVSA</sequence>
<evidence type="ECO:0000256" key="2">
    <source>
        <dbReference type="ARBA" id="ARBA00022692"/>
    </source>
</evidence>
<feature type="transmembrane region" description="Helical" evidence="5">
    <location>
        <begin position="69"/>
        <end position="97"/>
    </location>
</feature>
<dbReference type="EMBL" id="QAON01000020">
    <property type="protein sequence ID" value="PTQ87229.1"/>
    <property type="molecule type" value="Genomic_DNA"/>
</dbReference>
<dbReference type="PANTHER" id="PTHR10846:SF8">
    <property type="entry name" value="INNER MEMBRANE PROTEIN YRBG"/>
    <property type="match status" value="1"/>
</dbReference>
<dbReference type="RefSeq" id="WP_107866836.1">
    <property type="nucleotide sequence ID" value="NZ_QAON01000020.1"/>
</dbReference>
<keyword evidence="8" id="KW-1185">Reference proteome</keyword>
<dbReference type="GO" id="GO:0005262">
    <property type="term" value="F:calcium channel activity"/>
    <property type="evidence" value="ECO:0007669"/>
    <property type="project" value="TreeGrafter"/>
</dbReference>
<dbReference type="InterPro" id="IPR004481">
    <property type="entry name" value="K/Na/Ca-exchanger"/>
</dbReference>
<dbReference type="NCBIfam" id="TIGR00367">
    <property type="entry name" value="calcium/sodium antiporter"/>
    <property type="match status" value="1"/>
</dbReference>
<evidence type="ECO:0000313" key="8">
    <source>
        <dbReference type="Proteomes" id="UP000244223"/>
    </source>
</evidence>
<feature type="transmembrane region" description="Helical" evidence="5">
    <location>
        <begin position="127"/>
        <end position="145"/>
    </location>
</feature>
<evidence type="ECO:0000259" key="6">
    <source>
        <dbReference type="Pfam" id="PF01699"/>
    </source>
</evidence>
<evidence type="ECO:0000256" key="3">
    <source>
        <dbReference type="ARBA" id="ARBA00022989"/>
    </source>
</evidence>
<feature type="transmembrane region" description="Helical" evidence="5">
    <location>
        <begin position="172"/>
        <end position="190"/>
    </location>
</feature>